<dbReference type="GO" id="GO:0019843">
    <property type="term" value="F:rRNA binding"/>
    <property type="evidence" value="ECO:0007669"/>
    <property type="project" value="InterPro"/>
</dbReference>
<dbReference type="AlphaFoldDB" id="A0A371C8Y2"/>
<protein>
    <submittedName>
        <fullName evidence="6">Ribosomal protein L6, alpha-beta domain-containing protein</fullName>
    </submittedName>
</protein>
<dbReference type="PRINTS" id="PR00059">
    <property type="entry name" value="RIBOSOMALL6"/>
</dbReference>
<feature type="domain" description="Large ribosomal subunit protein uL6 alpha-beta" evidence="5">
    <location>
        <begin position="24"/>
        <end position="102"/>
    </location>
</feature>
<keyword evidence="3 4" id="KW-0687">Ribonucleoprotein</keyword>
<evidence type="ECO:0000259" key="5">
    <source>
        <dbReference type="Pfam" id="PF00347"/>
    </source>
</evidence>
<dbReference type="GO" id="GO:0005762">
    <property type="term" value="C:mitochondrial large ribosomal subunit"/>
    <property type="evidence" value="ECO:0007669"/>
    <property type="project" value="TreeGrafter"/>
</dbReference>
<evidence type="ECO:0000256" key="4">
    <source>
        <dbReference type="RuleBase" id="RU003869"/>
    </source>
</evidence>
<evidence type="ECO:0000256" key="1">
    <source>
        <dbReference type="ARBA" id="ARBA00009356"/>
    </source>
</evidence>
<evidence type="ECO:0000256" key="3">
    <source>
        <dbReference type="ARBA" id="ARBA00023274"/>
    </source>
</evidence>
<dbReference type="SUPFAM" id="SSF56053">
    <property type="entry name" value="Ribosomal protein L6"/>
    <property type="match status" value="2"/>
</dbReference>
<evidence type="ECO:0000313" key="7">
    <source>
        <dbReference type="Proteomes" id="UP000256601"/>
    </source>
</evidence>
<dbReference type="InterPro" id="IPR019906">
    <property type="entry name" value="Ribosomal_uL6_bac-type"/>
</dbReference>
<dbReference type="InterPro" id="IPR036789">
    <property type="entry name" value="Ribosomal_uL6-like_a/b-dom_sf"/>
</dbReference>
<dbReference type="InterPro" id="IPR000702">
    <property type="entry name" value="Ribosomal_uL6-like"/>
</dbReference>
<gene>
    <name evidence="6" type="ORF">B0I71DRAFT_130421</name>
</gene>
<name>A0A371C8Y2_YARLL</name>
<accession>A0A371C8Y2</accession>
<dbReference type="Pfam" id="PF00347">
    <property type="entry name" value="Ribosomal_L6"/>
    <property type="match status" value="2"/>
</dbReference>
<dbReference type="Proteomes" id="UP000256601">
    <property type="component" value="Unassembled WGS sequence"/>
</dbReference>
<evidence type="ECO:0000256" key="2">
    <source>
        <dbReference type="ARBA" id="ARBA00022980"/>
    </source>
</evidence>
<evidence type="ECO:0000313" key="6">
    <source>
        <dbReference type="EMBL" id="RDW26764.1"/>
    </source>
</evidence>
<sequence length="203" mass="21850">MLRTRAFSTSARVLSYIGKQPILVPESVKLQISPTEVVVEGPLGRVQMSKPTFVNIASSQDTMSSGSVLSVSVNDATNKTQRAMWGTMRGLINNHVTGVTDGHVALLTLVGTGYRAGVEKDAHTGAPIVSVRCGFSHPINFVIPAGIEVTTPIPTRILIKGADKQQVKLFGASIRLKRPPEPYKGKGIYLDDETITRKATKVK</sequence>
<comment type="similarity">
    <text evidence="1 4">Belongs to the universal ribosomal protein uL6 family.</text>
</comment>
<keyword evidence="2 4" id="KW-0689">Ribosomal protein</keyword>
<dbReference type="GO" id="GO:0003735">
    <property type="term" value="F:structural constituent of ribosome"/>
    <property type="evidence" value="ECO:0007669"/>
    <property type="project" value="InterPro"/>
</dbReference>
<dbReference type="PROSITE" id="PS00525">
    <property type="entry name" value="RIBOSOMAL_L6_1"/>
    <property type="match status" value="1"/>
</dbReference>
<dbReference type="PANTHER" id="PTHR11655">
    <property type="entry name" value="60S/50S RIBOSOMAL PROTEIN L6/L9"/>
    <property type="match status" value="1"/>
</dbReference>
<dbReference type="VEuPathDB" id="FungiDB:YALI0_F10032g"/>
<organism evidence="6 7">
    <name type="scientific">Yarrowia lipolytica</name>
    <name type="common">Candida lipolytica</name>
    <dbReference type="NCBI Taxonomy" id="4952"/>
    <lineage>
        <taxon>Eukaryota</taxon>
        <taxon>Fungi</taxon>
        <taxon>Dikarya</taxon>
        <taxon>Ascomycota</taxon>
        <taxon>Saccharomycotina</taxon>
        <taxon>Dipodascomycetes</taxon>
        <taxon>Dipodascales</taxon>
        <taxon>Dipodascales incertae sedis</taxon>
        <taxon>Yarrowia</taxon>
    </lineage>
</organism>
<reference evidence="6 7" key="1">
    <citation type="submission" date="2018-07" db="EMBL/GenBank/DDBJ databases">
        <title>Draft Genome Assemblies for Five Robust Yarrowia lipolytica Strains Exhibiting High Lipid Production and Pentose Sugar Utilization and Sugar Alcohol Secretion from Undetoxified Lignocellulosic Biomass Hydrolysates.</title>
        <authorList>
            <consortium name="DOE Joint Genome Institute"/>
            <person name="Walker C."/>
            <person name="Ryu S."/>
            <person name="Na H."/>
            <person name="Zane M."/>
            <person name="LaButti K."/>
            <person name="Lipzen A."/>
            <person name="Haridas S."/>
            <person name="Barry K."/>
            <person name="Grigoriev I.V."/>
            <person name="Quarterman J."/>
            <person name="Slininger P."/>
            <person name="Dien B."/>
            <person name="Trinh C.T."/>
        </authorList>
    </citation>
    <scope>NUCLEOTIDE SEQUENCE [LARGE SCALE GENOMIC DNA]</scope>
    <source>
        <strain evidence="6 7">YB392</strain>
    </source>
</reference>
<dbReference type="OrthoDB" id="540873at2759"/>
<dbReference type="EMBL" id="KZ857332">
    <property type="protein sequence ID" value="RDW26764.1"/>
    <property type="molecule type" value="Genomic_DNA"/>
</dbReference>
<dbReference type="InterPro" id="IPR020040">
    <property type="entry name" value="Ribosomal_uL6_a/b-dom"/>
</dbReference>
<dbReference type="GO" id="GO:0006412">
    <property type="term" value="P:translation"/>
    <property type="evidence" value="ECO:0007669"/>
    <property type="project" value="InterPro"/>
</dbReference>
<dbReference type="Gene3D" id="3.90.930.12">
    <property type="entry name" value="Ribosomal protein L6, alpha-beta domain"/>
    <property type="match status" value="2"/>
</dbReference>
<proteinExistence type="inferred from homology"/>
<dbReference type="PANTHER" id="PTHR11655:SF14">
    <property type="entry name" value="LARGE RIBOSOMAL SUBUNIT PROTEIN UL6M"/>
    <property type="match status" value="1"/>
</dbReference>
<feature type="domain" description="Large ribosomal subunit protein uL6 alpha-beta" evidence="5">
    <location>
        <begin position="132"/>
        <end position="188"/>
    </location>
</feature>
<dbReference type="PIRSF" id="PIRSF002162">
    <property type="entry name" value="Ribosomal_L6"/>
    <property type="match status" value="1"/>
</dbReference>
<dbReference type="InterPro" id="IPR002358">
    <property type="entry name" value="Ribosomal_uL6_CS"/>
</dbReference>
<dbReference type="VEuPathDB" id="FungiDB:YALI1_F13579g"/>